<proteinExistence type="inferred from homology"/>
<keyword evidence="3" id="KW-1185">Reference proteome</keyword>
<evidence type="ECO:0000313" key="2">
    <source>
        <dbReference type="EMBL" id="KAF9598690.1"/>
    </source>
</evidence>
<protein>
    <submittedName>
        <fullName evidence="2">Uncharacterized protein</fullName>
    </submittedName>
</protein>
<comment type="caution">
    <text evidence="2">The sequence shown here is derived from an EMBL/GenBank/DDBJ whole genome shotgun (WGS) entry which is preliminary data.</text>
</comment>
<dbReference type="Gene3D" id="2.40.160.10">
    <property type="entry name" value="Porin"/>
    <property type="match status" value="1"/>
</dbReference>
<dbReference type="AlphaFoldDB" id="A0A835LKX1"/>
<reference evidence="2 3" key="1">
    <citation type="submission" date="2020-10" db="EMBL/GenBank/DDBJ databases">
        <title>The Coptis chinensis genome and diversification of protoberbering-type alkaloids.</title>
        <authorList>
            <person name="Wang B."/>
            <person name="Shu S."/>
            <person name="Song C."/>
            <person name="Liu Y."/>
        </authorList>
    </citation>
    <scope>NUCLEOTIDE SEQUENCE [LARGE SCALE GENOMIC DNA]</scope>
    <source>
        <strain evidence="2">HL-2020</strain>
        <tissue evidence="2">Leaf</tissue>
    </source>
</reference>
<comment type="similarity">
    <text evidence="1">Belongs to the eukaryotic mitochondrial porin (TC 1.B.8.1) family.</text>
</comment>
<dbReference type="InterPro" id="IPR001925">
    <property type="entry name" value="Porin_Euk"/>
</dbReference>
<dbReference type="PANTHER" id="PTHR11743">
    <property type="entry name" value="VOLTAGE-DEPENDENT ANION-SELECTIVE CHANNEL"/>
    <property type="match status" value="1"/>
</dbReference>
<sequence length="70" mass="8011">MQYKSSGTTVDVKVDTCSNVSTTVTVNEIIPSTKAALNFKIPDHKSVKFYHYRRKLQRLSISAQFYIILE</sequence>
<dbReference type="InterPro" id="IPR023614">
    <property type="entry name" value="Porin_dom_sf"/>
</dbReference>
<dbReference type="InterPro" id="IPR027246">
    <property type="entry name" value="Porin_Euk/Tom40"/>
</dbReference>
<dbReference type="PANTHER" id="PTHR11743:SF27">
    <property type="entry name" value="MITOCHONDRIAL OUTER MEMBRANE PROTEIN PORIN 4"/>
    <property type="match status" value="1"/>
</dbReference>
<dbReference type="Pfam" id="PF01459">
    <property type="entry name" value="Porin_3"/>
    <property type="match status" value="1"/>
</dbReference>
<dbReference type="GO" id="GO:0008308">
    <property type="term" value="F:voltage-gated monoatomic anion channel activity"/>
    <property type="evidence" value="ECO:0007669"/>
    <property type="project" value="InterPro"/>
</dbReference>
<organism evidence="2 3">
    <name type="scientific">Coptis chinensis</name>
    <dbReference type="NCBI Taxonomy" id="261450"/>
    <lineage>
        <taxon>Eukaryota</taxon>
        <taxon>Viridiplantae</taxon>
        <taxon>Streptophyta</taxon>
        <taxon>Embryophyta</taxon>
        <taxon>Tracheophyta</taxon>
        <taxon>Spermatophyta</taxon>
        <taxon>Magnoliopsida</taxon>
        <taxon>Ranunculales</taxon>
        <taxon>Ranunculaceae</taxon>
        <taxon>Coptidoideae</taxon>
        <taxon>Coptis</taxon>
    </lineage>
</organism>
<dbReference type="Proteomes" id="UP000631114">
    <property type="component" value="Unassembled WGS sequence"/>
</dbReference>
<gene>
    <name evidence="2" type="ORF">IFM89_029940</name>
</gene>
<dbReference type="OrthoDB" id="7827681at2759"/>
<dbReference type="GO" id="GO:0005741">
    <property type="term" value="C:mitochondrial outer membrane"/>
    <property type="evidence" value="ECO:0007669"/>
    <property type="project" value="InterPro"/>
</dbReference>
<name>A0A835LKX1_9MAGN</name>
<dbReference type="EMBL" id="JADFTS010000007">
    <property type="protein sequence ID" value="KAF9598690.1"/>
    <property type="molecule type" value="Genomic_DNA"/>
</dbReference>
<evidence type="ECO:0000313" key="3">
    <source>
        <dbReference type="Proteomes" id="UP000631114"/>
    </source>
</evidence>
<evidence type="ECO:0000256" key="1">
    <source>
        <dbReference type="ARBA" id="ARBA00009624"/>
    </source>
</evidence>
<accession>A0A835LKX1</accession>